<evidence type="ECO:0000256" key="2">
    <source>
        <dbReference type="ARBA" id="ARBA00012534"/>
    </source>
</evidence>
<dbReference type="EMBL" id="OJIN01000061">
    <property type="protein sequence ID" value="SPD72793.1"/>
    <property type="molecule type" value="Genomic_DNA"/>
</dbReference>
<evidence type="ECO:0000256" key="5">
    <source>
        <dbReference type="ARBA" id="ARBA00022691"/>
    </source>
</evidence>
<dbReference type="GO" id="GO:0032259">
    <property type="term" value="P:methylation"/>
    <property type="evidence" value="ECO:0007669"/>
    <property type="project" value="UniProtKB-KW"/>
</dbReference>
<keyword evidence="3" id="KW-0489">Methyltransferase</keyword>
<gene>
    <name evidence="7" type="ORF">PITCH_A1530023</name>
</gene>
<dbReference type="SMART" id="SM00138">
    <property type="entry name" value="MeTrc"/>
    <property type="match status" value="1"/>
</dbReference>
<dbReference type="PANTHER" id="PTHR24422">
    <property type="entry name" value="CHEMOTAXIS PROTEIN METHYLTRANSFERASE"/>
    <property type="match status" value="1"/>
</dbReference>
<dbReference type="InterPro" id="IPR036804">
    <property type="entry name" value="CheR_N_sf"/>
</dbReference>
<evidence type="ECO:0000259" key="6">
    <source>
        <dbReference type="PROSITE" id="PS50123"/>
    </source>
</evidence>
<dbReference type="PRINTS" id="PR00996">
    <property type="entry name" value="CHERMTFRASE"/>
</dbReference>
<sequence>MIKITSDEINILSKYIKDVSGIHLDSSKAYLIETRLKNIIEETGSTSFSDLYTKAKSDVSKALERKIVDAITTNETLFFRDSGPFELLQHKILPDLIDKRSPKDLNVAPLPIRIWSAACSTGQEVYSISIVLKELLFDLSKYNIKLLGTDISDTAIAQASYGSYNKFEIERGLTRDKLQKYFVANGDYWKIKDEIRALASFKKINLLMPLNGIGKFDIIFCRNVAIYFTVEDRKTLFYKIADVLENDGYLIVGSTESLTGVCPRFEPKRHLRSIFYQLKE</sequence>
<accession>A0A445MTM0</accession>
<dbReference type="SUPFAM" id="SSF47757">
    <property type="entry name" value="Chemotaxis receptor methyltransferase CheR, N-terminal domain"/>
    <property type="match status" value="1"/>
</dbReference>
<dbReference type="EC" id="2.1.1.80" evidence="2"/>
<dbReference type="PROSITE" id="PS50123">
    <property type="entry name" value="CHER"/>
    <property type="match status" value="1"/>
</dbReference>
<dbReference type="AlphaFoldDB" id="A0A445MTM0"/>
<organism evidence="7">
    <name type="scientific">uncultured Desulfobacterium sp</name>
    <dbReference type="NCBI Taxonomy" id="201089"/>
    <lineage>
        <taxon>Bacteria</taxon>
        <taxon>Pseudomonadati</taxon>
        <taxon>Thermodesulfobacteriota</taxon>
        <taxon>Desulfobacteria</taxon>
        <taxon>Desulfobacterales</taxon>
        <taxon>Desulfobacteriaceae</taxon>
        <taxon>Desulfobacterium</taxon>
        <taxon>environmental samples</taxon>
    </lineage>
</organism>
<dbReference type="GO" id="GO:0008983">
    <property type="term" value="F:protein-glutamate O-methyltransferase activity"/>
    <property type="evidence" value="ECO:0007669"/>
    <property type="project" value="UniProtKB-EC"/>
</dbReference>
<feature type="domain" description="CheR-type methyltransferase" evidence="6">
    <location>
        <begin position="1"/>
        <end position="280"/>
    </location>
</feature>
<keyword evidence="4" id="KW-0808">Transferase</keyword>
<protein>
    <recommendedName>
        <fullName evidence="2">protein-glutamate O-methyltransferase</fullName>
        <ecNumber evidence="2">2.1.1.80</ecNumber>
    </recommendedName>
</protein>
<comment type="catalytic activity">
    <reaction evidence="1">
        <text>L-glutamyl-[protein] + S-adenosyl-L-methionine = [protein]-L-glutamate 5-O-methyl ester + S-adenosyl-L-homocysteine</text>
        <dbReference type="Rhea" id="RHEA:24452"/>
        <dbReference type="Rhea" id="RHEA-COMP:10208"/>
        <dbReference type="Rhea" id="RHEA-COMP:10311"/>
        <dbReference type="ChEBI" id="CHEBI:29973"/>
        <dbReference type="ChEBI" id="CHEBI:57856"/>
        <dbReference type="ChEBI" id="CHEBI:59789"/>
        <dbReference type="ChEBI" id="CHEBI:82795"/>
        <dbReference type="EC" id="2.1.1.80"/>
    </reaction>
</comment>
<evidence type="ECO:0000256" key="1">
    <source>
        <dbReference type="ARBA" id="ARBA00001541"/>
    </source>
</evidence>
<dbReference type="SUPFAM" id="SSF53335">
    <property type="entry name" value="S-adenosyl-L-methionine-dependent methyltransferases"/>
    <property type="match status" value="1"/>
</dbReference>
<dbReference type="InterPro" id="IPR000780">
    <property type="entry name" value="CheR_MeTrfase"/>
</dbReference>
<evidence type="ECO:0000313" key="7">
    <source>
        <dbReference type="EMBL" id="SPD72793.1"/>
    </source>
</evidence>
<dbReference type="InterPro" id="IPR050903">
    <property type="entry name" value="Bact_Chemotaxis_MeTrfase"/>
</dbReference>
<evidence type="ECO:0000256" key="4">
    <source>
        <dbReference type="ARBA" id="ARBA00022679"/>
    </source>
</evidence>
<evidence type="ECO:0000256" key="3">
    <source>
        <dbReference type="ARBA" id="ARBA00022603"/>
    </source>
</evidence>
<proteinExistence type="predicted"/>
<dbReference type="InterPro" id="IPR022641">
    <property type="entry name" value="CheR_N"/>
</dbReference>
<dbReference type="Gene3D" id="1.10.155.10">
    <property type="entry name" value="Chemotaxis receptor methyltransferase CheR, N-terminal domain"/>
    <property type="match status" value="1"/>
</dbReference>
<reference evidence="7" key="1">
    <citation type="submission" date="2018-01" db="EMBL/GenBank/DDBJ databases">
        <authorList>
            <person name="Regsiter A."/>
            <person name="William W."/>
        </authorList>
    </citation>
    <scope>NUCLEOTIDE SEQUENCE</scope>
    <source>
        <strain evidence="7">TRIP AH-1</strain>
    </source>
</reference>
<dbReference type="InterPro" id="IPR029063">
    <property type="entry name" value="SAM-dependent_MTases_sf"/>
</dbReference>
<name>A0A445MTM0_9BACT</name>
<dbReference type="Pfam" id="PF03705">
    <property type="entry name" value="CheR_N"/>
    <property type="match status" value="1"/>
</dbReference>
<dbReference type="Gene3D" id="3.40.50.150">
    <property type="entry name" value="Vaccinia Virus protein VP39"/>
    <property type="match status" value="1"/>
</dbReference>
<dbReference type="PANTHER" id="PTHR24422:SF21">
    <property type="entry name" value="CHEMOTAXIS PROTEIN METHYLTRANSFERASE 1"/>
    <property type="match status" value="1"/>
</dbReference>
<keyword evidence="5" id="KW-0949">S-adenosyl-L-methionine</keyword>
<dbReference type="Pfam" id="PF01739">
    <property type="entry name" value="CheR"/>
    <property type="match status" value="1"/>
</dbReference>
<dbReference type="InterPro" id="IPR022642">
    <property type="entry name" value="CheR_C"/>
</dbReference>